<evidence type="ECO:0000256" key="4">
    <source>
        <dbReference type="ARBA" id="ARBA00022554"/>
    </source>
</evidence>
<dbReference type="SUPFAM" id="SSF63829">
    <property type="entry name" value="Calcium-dependent phosphotriesterase"/>
    <property type="match status" value="1"/>
</dbReference>
<evidence type="ECO:0000256" key="3">
    <source>
        <dbReference type="ARBA" id="ARBA00022553"/>
    </source>
</evidence>
<dbReference type="Pfam" id="PF03088">
    <property type="entry name" value="Str_synth"/>
    <property type="match status" value="1"/>
</dbReference>
<comment type="subcellular location">
    <subcellularLocation>
        <location evidence="1">Vacuole</location>
    </subcellularLocation>
</comment>
<evidence type="ECO:0000313" key="9">
    <source>
        <dbReference type="EMBL" id="RYR28335.1"/>
    </source>
</evidence>
<dbReference type="Gramene" id="arahy.Tifrunner.gnm2.ann2.Ah11g100200.1">
    <property type="protein sequence ID" value="arahy.Tifrunner.gnm2.ann2.Ah11g100200.1-CDS"/>
    <property type="gene ID" value="arahy.Tifrunner.gnm2.ann2.Ah11g100200"/>
</dbReference>
<keyword evidence="7" id="KW-0812">Transmembrane</keyword>
<sequence length="395" mass="43577">MSGSKRCDSVSLTPSELQGRRRRTTFFVIVLLLPVVIAAVLFRLDPFEPVLLPAHEISRPNLVAGTLARNDNMRRGSEVVGNGRVAGPEDLVYDVATNVVYTGCRDGWIKRVKLSDDSVSGSEVVEDWVNTGGRPLGVALDHGGALIVGDANKGLLRITKDKKVELLTDEVDGLKFKLTDGVDVAKDGTIYFTDASYKYSLKEHFLDLLEGKPHGRFMSYDPKTKKTKVLVHNLYFPNGVAVSPDQQFIIFCESVLMKCKKYYIEGPKKGSVEKFCDNLPGYPDNIHYDEQGQYWIGLGSGSTSELDIIFKYPLIRKALGMFAKYVVNPSIAKNGGVISVDLDGKPIAHYSDPKLALASGIKIGDHIYCGSLFYPFILRLDVKQYPAINSSSSKK</sequence>
<dbReference type="AlphaFoldDB" id="A0A445APK5"/>
<keyword evidence="3" id="KW-0597">Phosphoprotein</keyword>
<evidence type="ECO:0000256" key="2">
    <source>
        <dbReference type="ARBA" id="ARBA00009191"/>
    </source>
</evidence>
<dbReference type="GO" id="GO:0009753">
    <property type="term" value="P:response to jasmonic acid"/>
    <property type="evidence" value="ECO:0007669"/>
    <property type="project" value="UniProtKB-ARBA"/>
</dbReference>
<dbReference type="STRING" id="3818.A0A445APK5"/>
<dbReference type="GO" id="GO:0016787">
    <property type="term" value="F:hydrolase activity"/>
    <property type="evidence" value="ECO:0007669"/>
    <property type="project" value="TreeGrafter"/>
</dbReference>
<feature type="domain" description="Strictosidine synthase conserved region" evidence="8">
    <location>
        <begin position="180"/>
        <end position="266"/>
    </location>
</feature>
<reference evidence="9 10" key="1">
    <citation type="submission" date="2019-01" db="EMBL/GenBank/DDBJ databases">
        <title>Sequencing of cultivated peanut Arachis hypogaea provides insights into genome evolution and oil improvement.</title>
        <authorList>
            <person name="Chen X."/>
        </authorList>
    </citation>
    <scope>NUCLEOTIDE SEQUENCE [LARGE SCALE GENOMIC DNA]</scope>
    <source>
        <strain evidence="10">cv. Fuhuasheng</strain>
        <tissue evidence="9">Leaves</tissue>
    </source>
</reference>
<evidence type="ECO:0000256" key="5">
    <source>
        <dbReference type="ARBA" id="ARBA00022729"/>
    </source>
</evidence>
<name>A0A445APK5_ARAHY</name>
<proteinExistence type="inferred from homology"/>
<organism evidence="9 10">
    <name type="scientific">Arachis hypogaea</name>
    <name type="common">Peanut</name>
    <dbReference type="NCBI Taxonomy" id="3818"/>
    <lineage>
        <taxon>Eukaryota</taxon>
        <taxon>Viridiplantae</taxon>
        <taxon>Streptophyta</taxon>
        <taxon>Embryophyta</taxon>
        <taxon>Tracheophyta</taxon>
        <taxon>Spermatophyta</taxon>
        <taxon>Magnoliopsida</taxon>
        <taxon>eudicotyledons</taxon>
        <taxon>Gunneridae</taxon>
        <taxon>Pentapetalae</taxon>
        <taxon>rosids</taxon>
        <taxon>fabids</taxon>
        <taxon>Fabales</taxon>
        <taxon>Fabaceae</taxon>
        <taxon>Papilionoideae</taxon>
        <taxon>50 kb inversion clade</taxon>
        <taxon>dalbergioids sensu lato</taxon>
        <taxon>Dalbergieae</taxon>
        <taxon>Pterocarpus clade</taxon>
        <taxon>Arachis</taxon>
    </lineage>
</organism>
<dbReference type="InterPro" id="IPR011042">
    <property type="entry name" value="6-blade_b-propeller_TolB-like"/>
</dbReference>
<feature type="transmembrane region" description="Helical" evidence="7">
    <location>
        <begin position="25"/>
        <end position="44"/>
    </location>
</feature>
<keyword evidence="6" id="KW-0325">Glycoprotein</keyword>
<keyword evidence="10" id="KW-1185">Reference proteome</keyword>
<dbReference type="GO" id="GO:0005773">
    <property type="term" value="C:vacuole"/>
    <property type="evidence" value="ECO:0007669"/>
    <property type="project" value="UniProtKB-SubCell"/>
</dbReference>
<protein>
    <recommendedName>
        <fullName evidence="8">Strictosidine synthase conserved region domain-containing protein</fullName>
    </recommendedName>
</protein>
<dbReference type="GO" id="GO:0012505">
    <property type="term" value="C:endomembrane system"/>
    <property type="evidence" value="ECO:0007669"/>
    <property type="project" value="TreeGrafter"/>
</dbReference>
<dbReference type="FunFam" id="2.120.10.30:FF:000073">
    <property type="entry name" value="Protein STRICTOSIDINE SYNTHASE-LIKE 6"/>
    <property type="match status" value="1"/>
</dbReference>
<keyword evidence="7" id="KW-0472">Membrane</keyword>
<dbReference type="EMBL" id="SDMP01000011">
    <property type="protein sequence ID" value="RYR28335.1"/>
    <property type="molecule type" value="Genomic_DNA"/>
</dbReference>
<gene>
    <name evidence="9" type="ORF">Ahy_B01g052453</name>
</gene>
<dbReference type="PANTHER" id="PTHR10426:SF88">
    <property type="entry name" value="ADIPOCYTE PLASMA MEMBRANE-ASSOCIATED PROTEIN HEMOMUCIN-RELATED"/>
    <property type="match status" value="1"/>
</dbReference>
<evidence type="ECO:0000256" key="1">
    <source>
        <dbReference type="ARBA" id="ARBA00004116"/>
    </source>
</evidence>
<dbReference type="SMR" id="A0A445APK5"/>
<dbReference type="Gene3D" id="2.120.10.30">
    <property type="entry name" value="TolB, C-terminal domain"/>
    <property type="match status" value="1"/>
</dbReference>
<evidence type="ECO:0000259" key="8">
    <source>
        <dbReference type="Pfam" id="PF03088"/>
    </source>
</evidence>
<evidence type="ECO:0000256" key="7">
    <source>
        <dbReference type="SAM" id="Phobius"/>
    </source>
</evidence>
<dbReference type="Pfam" id="PF20067">
    <property type="entry name" value="SSL_N"/>
    <property type="match status" value="1"/>
</dbReference>
<keyword evidence="7" id="KW-1133">Transmembrane helix</keyword>
<accession>A0A445APK5</accession>
<comment type="similarity">
    <text evidence="2">Belongs to the strictosidine synthase family.</text>
</comment>
<comment type="caution">
    <text evidence="9">The sequence shown here is derived from an EMBL/GenBank/DDBJ whole genome shotgun (WGS) entry which is preliminary data.</text>
</comment>
<dbReference type="InterPro" id="IPR018119">
    <property type="entry name" value="Strictosidine_synth_cons-reg"/>
</dbReference>
<keyword evidence="4" id="KW-0926">Vacuole</keyword>
<keyword evidence="5" id="KW-0732">Signal</keyword>
<dbReference type="PANTHER" id="PTHR10426">
    <property type="entry name" value="STRICTOSIDINE SYNTHASE-RELATED"/>
    <property type="match status" value="1"/>
</dbReference>
<dbReference type="Proteomes" id="UP000289738">
    <property type="component" value="Chromosome B01"/>
</dbReference>
<evidence type="ECO:0000256" key="6">
    <source>
        <dbReference type="ARBA" id="ARBA00023180"/>
    </source>
</evidence>
<evidence type="ECO:0000313" key="10">
    <source>
        <dbReference type="Proteomes" id="UP000289738"/>
    </source>
</evidence>